<sequence length="247" mass="27713">MHQGANRIFKASFALNFIIIVLCQAVITLRVWYLFPRSRIIRCIAITAYLACASITIILAAYYCGAIESFVNTLSVDLDLVSPMHPPLVWQIYIPSLFIHSFLFSLKIYRVMVCTDSLGNMPLLQRFLKEGGLMYAFATGSILYATIAFSMTSPSGLRSYLSALLGEFSVAATVVAVCRAMLSIRSLAATRHVDPAWLLNHAELSRVNWTKGYQEGEIRVEIDMDRNDDIALVTRNWDIDSNRTLTI</sequence>
<keyword evidence="1" id="KW-0472">Membrane</keyword>
<proteinExistence type="predicted"/>
<dbReference type="AlphaFoldDB" id="F8NRB3"/>
<feature type="transmembrane region" description="Helical" evidence="1">
    <location>
        <begin position="47"/>
        <end position="70"/>
    </location>
</feature>
<dbReference type="EMBL" id="GL945432">
    <property type="protein sequence ID" value="EGO26232.1"/>
    <property type="molecule type" value="Genomic_DNA"/>
</dbReference>
<evidence type="ECO:0000313" key="2">
    <source>
        <dbReference type="EMBL" id="EGO26232.1"/>
    </source>
</evidence>
<name>F8NRB3_SERL9</name>
<dbReference type="Proteomes" id="UP000008064">
    <property type="component" value="Unassembled WGS sequence"/>
</dbReference>
<organism>
    <name type="scientific">Serpula lacrymans var. lacrymans (strain S7.9)</name>
    <name type="common">Dry rot fungus</name>
    <dbReference type="NCBI Taxonomy" id="578457"/>
    <lineage>
        <taxon>Eukaryota</taxon>
        <taxon>Fungi</taxon>
        <taxon>Dikarya</taxon>
        <taxon>Basidiomycota</taxon>
        <taxon>Agaricomycotina</taxon>
        <taxon>Agaricomycetes</taxon>
        <taxon>Agaricomycetidae</taxon>
        <taxon>Boletales</taxon>
        <taxon>Coniophorineae</taxon>
        <taxon>Serpulaceae</taxon>
        <taxon>Serpula</taxon>
    </lineage>
</organism>
<keyword evidence="1" id="KW-0812">Transmembrane</keyword>
<dbReference type="KEGG" id="sla:SERLADRAFT_436061"/>
<evidence type="ECO:0000256" key="1">
    <source>
        <dbReference type="SAM" id="Phobius"/>
    </source>
</evidence>
<feature type="transmembrane region" description="Helical" evidence="1">
    <location>
        <begin position="12"/>
        <end position="35"/>
    </location>
</feature>
<dbReference type="HOGENOM" id="CLU_035509_13_2_1"/>
<feature type="transmembrane region" description="Helical" evidence="1">
    <location>
        <begin position="159"/>
        <end position="182"/>
    </location>
</feature>
<protein>
    <recommendedName>
        <fullName evidence="3">Integral membrane protein</fullName>
    </recommendedName>
</protein>
<dbReference type="RefSeq" id="XP_007316405.1">
    <property type="nucleotide sequence ID" value="XM_007316343.1"/>
</dbReference>
<reference evidence="2" key="1">
    <citation type="submission" date="2011-04" db="EMBL/GenBank/DDBJ databases">
        <title>Evolution of plant cell wall degrading machinery underlies the functional diversity of forest fungi.</title>
        <authorList>
            <consortium name="US DOE Joint Genome Institute (JGI-PGF)"/>
            <person name="Eastwood D.C."/>
            <person name="Floudas D."/>
            <person name="Binder M."/>
            <person name="Majcherczyk A."/>
            <person name="Schneider P."/>
            <person name="Aerts A."/>
            <person name="Asiegbu F.O."/>
            <person name="Baker S.E."/>
            <person name="Barry K."/>
            <person name="Bendiksby M."/>
            <person name="Blumentritt M."/>
            <person name="Coutinho P.M."/>
            <person name="Cullen D."/>
            <person name="Cullen D."/>
            <person name="Gathman A."/>
            <person name="Goodell B."/>
            <person name="Henrissat B."/>
            <person name="Ihrmark K."/>
            <person name="Kauserud H."/>
            <person name="Kohler A."/>
            <person name="LaButti K."/>
            <person name="Lapidus A."/>
            <person name="Lavin J.L."/>
            <person name="Lee Y.-H."/>
            <person name="Lindquist E."/>
            <person name="Lilly W."/>
            <person name="Lucas S."/>
            <person name="Morin E."/>
            <person name="Murat C."/>
            <person name="Oguiza J.A."/>
            <person name="Park J."/>
            <person name="Pisabarro A.G."/>
            <person name="Riley R."/>
            <person name="Rosling A."/>
            <person name="Salamov A."/>
            <person name="Schmidt O."/>
            <person name="Schmutz J."/>
            <person name="Skrede I."/>
            <person name="Stenlid J."/>
            <person name="Wiebenga A."/>
            <person name="Xie X."/>
            <person name="Kues U."/>
            <person name="Hibbett D.S."/>
            <person name="Hoffmeister D."/>
            <person name="Hogberg N."/>
            <person name="Martin F."/>
            <person name="Grigoriev I.V."/>
            <person name="Watkinson S.C."/>
        </authorList>
    </citation>
    <scope>NUCLEOTIDE SEQUENCE</scope>
    <source>
        <strain evidence="2">S7.9</strain>
    </source>
</reference>
<feature type="transmembrane region" description="Helical" evidence="1">
    <location>
        <begin position="90"/>
        <end position="112"/>
    </location>
</feature>
<evidence type="ECO:0008006" key="3">
    <source>
        <dbReference type="Google" id="ProtNLM"/>
    </source>
</evidence>
<gene>
    <name evidence="2" type="ORF">SERLADRAFT_436061</name>
</gene>
<feature type="transmembrane region" description="Helical" evidence="1">
    <location>
        <begin position="133"/>
        <end position="153"/>
    </location>
</feature>
<dbReference type="OrthoDB" id="2679643at2759"/>
<keyword evidence="1" id="KW-1133">Transmembrane helix</keyword>
<accession>F8NRB3</accession>
<dbReference type="GeneID" id="18814631"/>